<dbReference type="SUPFAM" id="SSF55729">
    <property type="entry name" value="Acyl-CoA N-acyltransferases (Nat)"/>
    <property type="match status" value="1"/>
</dbReference>
<accession>A0A1H5MCC9</accession>
<dbReference type="Pfam" id="PF00583">
    <property type="entry name" value="Acetyltransf_1"/>
    <property type="match status" value="1"/>
</dbReference>
<dbReference type="CDD" id="cd04301">
    <property type="entry name" value="NAT_SF"/>
    <property type="match status" value="1"/>
</dbReference>
<protein>
    <submittedName>
        <fullName evidence="4">Ribosomal protein S18 acetylase RimI</fullName>
    </submittedName>
</protein>
<proteinExistence type="predicted"/>
<dbReference type="InterPro" id="IPR016181">
    <property type="entry name" value="Acyl_CoA_acyltransferase"/>
</dbReference>
<evidence type="ECO:0000256" key="2">
    <source>
        <dbReference type="ARBA" id="ARBA00023315"/>
    </source>
</evidence>
<keyword evidence="4" id="KW-0689">Ribosomal protein</keyword>
<gene>
    <name evidence="4" type="ORF">SAMN04489740_2863</name>
</gene>
<dbReference type="Gene3D" id="3.40.630.30">
    <property type="match status" value="1"/>
</dbReference>
<dbReference type="InterPro" id="IPR000182">
    <property type="entry name" value="GNAT_dom"/>
</dbReference>
<dbReference type="GO" id="GO:0016747">
    <property type="term" value="F:acyltransferase activity, transferring groups other than amino-acyl groups"/>
    <property type="evidence" value="ECO:0007669"/>
    <property type="project" value="InterPro"/>
</dbReference>
<dbReference type="PANTHER" id="PTHR43877:SF2">
    <property type="entry name" value="AMINOALKYLPHOSPHONATE N-ACETYLTRANSFERASE-RELATED"/>
    <property type="match status" value="1"/>
</dbReference>
<reference evidence="4 5" key="1">
    <citation type="submission" date="2016-10" db="EMBL/GenBank/DDBJ databases">
        <authorList>
            <person name="de Groot N.N."/>
        </authorList>
    </citation>
    <scope>NUCLEOTIDE SEQUENCE [LARGE SCALE GENOMIC DNA]</scope>
    <source>
        <strain evidence="4 5">DSM 22274</strain>
    </source>
</reference>
<name>A0A1H5MCC9_9MICC</name>
<dbReference type="PANTHER" id="PTHR43877">
    <property type="entry name" value="AMINOALKYLPHOSPHONATE N-ACETYLTRANSFERASE-RELATED-RELATED"/>
    <property type="match status" value="1"/>
</dbReference>
<dbReference type="PROSITE" id="PS51186">
    <property type="entry name" value="GNAT"/>
    <property type="match status" value="1"/>
</dbReference>
<evidence type="ECO:0000313" key="5">
    <source>
        <dbReference type="Proteomes" id="UP000182725"/>
    </source>
</evidence>
<keyword evidence="4" id="KW-0687">Ribonucleoprotein</keyword>
<evidence type="ECO:0000313" key="4">
    <source>
        <dbReference type="EMBL" id="SEE86944.1"/>
    </source>
</evidence>
<dbReference type="GO" id="GO:0005840">
    <property type="term" value="C:ribosome"/>
    <property type="evidence" value="ECO:0007669"/>
    <property type="project" value="UniProtKB-KW"/>
</dbReference>
<keyword evidence="2" id="KW-0012">Acyltransferase</keyword>
<dbReference type="InterPro" id="IPR050832">
    <property type="entry name" value="Bact_Acetyltransf"/>
</dbReference>
<dbReference type="RefSeq" id="WP_074712181.1">
    <property type="nucleotide sequence ID" value="NZ_FNTV01000001.1"/>
</dbReference>
<keyword evidence="1" id="KW-0808">Transferase</keyword>
<dbReference type="AlphaFoldDB" id="A0A1H5MCC9"/>
<evidence type="ECO:0000259" key="3">
    <source>
        <dbReference type="PROSITE" id="PS51186"/>
    </source>
</evidence>
<feature type="domain" description="N-acetyltransferase" evidence="3">
    <location>
        <begin position="17"/>
        <end position="170"/>
    </location>
</feature>
<dbReference type="Proteomes" id="UP000182725">
    <property type="component" value="Unassembled WGS sequence"/>
</dbReference>
<organism evidence="4 5">
    <name type="scientific">Arthrobacter alpinus</name>
    <dbReference type="NCBI Taxonomy" id="656366"/>
    <lineage>
        <taxon>Bacteria</taxon>
        <taxon>Bacillati</taxon>
        <taxon>Actinomycetota</taxon>
        <taxon>Actinomycetes</taxon>
        <taxon>Micrococcales</taxon>
        <taxon>Micrococcaceae</taxon>
        <taxon>Arthrobacter</taxon>
    </lineage>
</organism>
<sequence length="177" mass="19625">MQTTAFSIRRTVASDWRAIRDLRLEMIRDTPTAYAETLHDALSHDDAEWRMRGSRGTAEHGISIAAITDSGRWVGAMGGYVPDPITGPLLVGVYVAPAFRGRQVGLSDALLSAMEDWAGTENSRLTLHVHEENSRARRYYERNGFSATGHRVPYNLDPMKNELEMVKSLTFQGSAGS</sequence>
<evidence type="ECO:0000256" key="1">
    <source>
        <dbReference type="ARBA" id="ARBA00022679"/>
    </source>
</evidence>
<dbReference type="EMBL" id="FNTV01000001">
    <property type="protein sequence ID" value="SEE86944.1"/>
    <property type="molecule type" value="Genomic_DNA"/>
</dbReference>